<evidence type="ECO:0000259" key="8">
    <source>
        <dbReference type="Pfam" id="PF09334"/>
    </source>
</evidence>
<evidence type="ECO:0000256" key="2">
    <source>
        <dbReference type="ARBA" id="ARBA00022741"/>
    </source>
</evidence>
<name>A0ABP5G5T2_9ACTN</name>
<keyword evidence="5 7" id="KW-0030">Aminoacyl-tRNA synthetase</keyword>
<evidence type="ECO:0000256" key="1">
    <source>
        <dbReference type="ARBA" id="ARBA00022598"/>
    </source>
</evidence>
<protein>
    <recommendedName>
        <fullName evidence="8">Methionyl/Leucyl tRNA synthetase domain-containing protein</fullName>
    </recommendedName>
</protein>
<dbReference type="PANTHER" id="PTHR45765">
    <property type="entry name" value="METHIONINE--TRNA LIGASE"/>
    <property type="match status" value="1"/>
</dbReference>
<dbReference type="InterPro" id="IPR014729">
    <property type="entry name" value="Rossmann-like_a/b/a_fold"/>
</dbReference>
<proteinExistence type="inferred from homology"/>
<dbReference type="EMBL" id="BAAAQN010000026">
    <property type="protein sequence ID" value="GAA2038450.1"/>
    <property type="molecule type" value="Genomic_DNA"/>
</dbReference>
<evidence type="ECO:0000256" key="3">
    <source>
        <dbReference type="ARBA" id="ARBA00022840"/>
    </source>
</evidence>
<accession>A0ABP5G5T2</accession>
<keyword evidence="10" id="KW-1185">Reference proteome</keyword>
<keyword evidence="1 7" id="KW-0436">Ligase</keyword>
<sequence length="455" mass="49330">MSEQSTDREIKLLISPPPTPNGPLHLGHLSGPYLGADIAARAARAAGQDVLHLGSLDPHQNWTMARAEQLGEPVEAMLDRFGRRISQAMELARFEYDIFFDPYTDEDYRAALPALLSELVAGGAVVETESEVALCTECGRTLHHWRVGGTCPTCGQGACGGSCEGCGTFLLARDLVDARSRCHDAEPEIASVLIPVLRLEDFREALTEAWVRAAVSPQARVMLSRYLEGELPEVPLAYPGDWGLVWQGGGEELRIDVWGEMALAYYYTVARHLNAGSATLAECTAAWNRISEYWFFTGLDNPFYLTATIPAVLAAAGVALDRYAGVVVNEFYRLDGLKFSTSRDHAIWADEFLAEQDPAVVRAYLAWDAPNHFGTDFTLAAFEAFKQRFTAVLDGTGGGLPADSPLVAAETARGERALRPETFDPALAVRCALAAYPCGDEAAKKLLASITGDAL</sequence>
<dbReference type="RefSeq" id="WP_344667606.1">
    <property type="nucleotide sequence ID" value="NZ_BAAAQN010000026.1"/>
</dbReference>
<keyword evidence="2 7" id="KW-0547">Nucleotide-binding</keyword>
<dbReference type="PANTHER" id="PTHR45765:SF1">
    <property type="entry name" value="METHIONINE--TRNA LIGASE, CYTOPLASMIC"/>
    <property type="match status" value="1"/>
</dbReference>
<dbReference type="Gene3D" id="2.20.28.20">
    <property type="entry name" value="Methionyl-tRNA synthetase, Zn-domain"/>
    <property type="match status" value="1"/>
</dbReference>
<dbReference type="PROSITE" id="PS00178">
    <property type="entry name" value="AA_TRNA_LIGASE_I"/>
    <property type="match status" value="1"/>
</dbReference>
<keyword evidence="4 7" id="KW-0648">Protein biosynthesis</keyword>
<dbReference type="InterPro" id="IPR001412">
    <property type="entry name" value="aa-tRNA-synth_I_CS"/>
</dbReference>
<evidence type="ECO:0000256" key="6">
    <source>
        <dbReference type="ARBA" id="ARBA00047364"/>
    </source>
</evidence>
<evidence type="ECO:0000313" key="10">
    <source>
        <dbReference type="Proteomes" id="UP001500751"/>
    </source>
</evidence>
<dbReference type="InterPro" id="IPR029038">
    <property type="entry name" value="MetRS_Zn"/>
</dbReference>
<comment type="catalytic activity">
    <reaction evidence="6">
        <text>tRNA(Met) + L-methionine + ATP = L-methionyl-tRNA(Met) + AMP + diphosphate</text>
        <dbReference type="Rhea" id="RHEA:13481"/>
        <dbReference type="Rhea" id="RHEA-COMP:9667"/>
        <dbReference type="Rhea" id="RHEA-COMP:9698"/>
        <dbReference type="ChEBI" id="CHEBI:30616"/>
        <dbReference type="ChEBI" id="CHEBI:33019"/>
        <dbReference type="ChEBI" id="CHEBI:57844"/>
        <dbReference type="ChEBI" id="CHEBI:78442"/>
        <dbReference type="ChEBI" id="CHEBI:78530"/>
        <dbReference type="ChEBI" id="CHEBI:456215"/>
        <dbReference type="EC" id="6.1.1.10"/>
    </reaction>
</comment>
<comment type="similarity">
    <text evidence="7">Belongs to the class-I aminoacyl-tRNA synthetase family.</text>
</comment>
<keyword evidence="3 7" id="KW-0067">ATP-binding</keyword>
<dbReference type="Gene3D" id="3.40.50.620">
    <property type="entry name" value="HUPs"/>
    <property type="match status" value="1"/>
</dbReference>
<dbReference type="InterPro" id="IPR023458">
    <property type="entry name" value="Met-tRNA_ligase_1"/>
</dbReference>
<dbReference type="SUPFAM" id="SSF52374">
    <property type="entry name" value="Nucleotidylyl transferase"/>
    <property type="match status" value="1"/>
</dbReference>
<evidence type="ECO:0000256" key="5">
    <source>
        <dbReference type="ARBA" id="ARBA00023146"/>
    </source>
</evidence>
<evidence type="ECO:0000256" key="7">
    <source>
        <dbReference type="RuleBase" id="RU363039"/>
    </source>
</evidence>
<evidence type="ECO:0000256" key="4">
    <source>
        <dbReference type="ARBA" id="ARBA00022917"/>
    </source>
</evidence>
<reference evidence="10" key="1">
    <citation type="journal article" date="2019" name="Int. J. Syst. Evol. Microbiol.">
        <title>The Global Catalogue of Microorganisms (GCM) 10K type strain sequencing project: providing services to taxonomists for standard genome sequencing and annotation.</title>
        <authorList>
            <consortium name="The Broad Institute Genomics Platform"/>
            <consortium name="The Broad Institute Genome Sequencing Center for Infectious Disease"/>
            <person name="Wu L."/>
            <person name="Ma J."/>
        </authorList>
    </citation>
    <scope>NUCLEOTIDE SEQUENCE [LARGE SCALE GENOMIC DNA]</scope>
    <source>
        <strain evidence="10">JCM 16014</strain>
    </source>
</reference>
<dbReference type="Pfam" id="PF09334">
    <property type="entry name" value="tRNA-synt_1g"/>
    <property type="match status" value="1"/>
</dbReference>
<evidence type="ECO:0000313" key="9">
    <source>
        <dbReference type="EMBL" id="GAA2038450.1"/>
    </source>
</evidence>
<feature type="domain" description="Methionyl/Leucyl tRNA synthetase" evidence="8">
    <location>
        <begin position="16"/>
        <end position="383"/>
    </location>
</feature>
<organism evidence="9 10">
    <name type="scientific">Catenulispora yoronensis</name>
    <dbReference type="NCBI Taxonomy" id="450799"/>
    <lineage>
        <taxon>Bacteria</taxon>
        <taxon>Bacillati</taxon>
        <taxon>Actinomycetota</taxon>
        <taxon>Actinomycetes</taxon>
        <taxon>Catenulisporales</taxon>
        <taxon>Catenulisporaceae</taxon>
        <taxon>Catenulispora</taxon>
    </lineage>
</organism>
<gene>
    <name evidence="9" type="ORF">GCM10009839_45010</name>
</gene>
<comment type="caution">
    <text evidence="9">The sequence shown here is derived from an EMBL/GenBank/DDBJ whole genome shotgun (WGS) entry which is preliminary data.</text>
</comment>
<dbReference type="Proteomes" id="UP001500751">
    <property type="component" value="Unassembled WGS sequence"/>
</dbReference>
<dbReference type="InterPro" id="IPR015413">
    <property type="entry name" value="Methionyl/Leucyl_tRNA_Synth"/>
</dbReference>